<comment type="catalytic activity">
    <reaction evidence="13">
        <text>DNA(n) + a 2'-deoxyribonucleoside 5'-triphosphate = DNA(n+1) + diphosphate</text>
        <dbReference type="Rhea" id="RHEA:22508"/>
        <dbReference type="Rhea" id="RHEA-COMP:17339"/>
        <dbReference type="Rhea" id="RHEA-COMP:17340"/>
        <dbReference type="ChEBI" id="CHEBI:33019"/>
        <dbReference type="ChEBI" id="CHEBI:61560"/>
        <dbReference type="ChEBI" id="CHEBI:173112"/>
        <dbReference type="EC" id="2.7.7.7"/>
    </reaction>
</comment>
<reference evidence="15 16" key="1">
    <citation type="journal article" date="2018" name="Nat. Biotechnol.">
        <title>A standardized bacterial taxonomy based on genome phylogeny substantially revises the tree of life.</title>
        <authorList>
            <person name="Parks D.H."/>
            <person name="Chuvochina M."/>
            <person name="Waite D.W."/>
            <person name="Rinke C."/>
            <person name="Skarshewski A."/>
            <person name="Chaumeil P.A."/>
            <person name="Hugenholtz P."/>
        </authorList>
    </citation>
    <scope>NUCLEOTIDE SEQUENCE [LARGE SCALE GENOMIC DNA]</scope>
    <source>
        <strain evidence="15">UBA9958</strain>
    </source>
</reference>
<keyword evidence="4" id="KW-0378">Hydrolase</keyword>
<dbReference type="PANTHER" id="PTHR30562">
    <property type="entry name" value="UVRC/OXIDOREDUCTASE"/>
    <property type="match status" value="1"/>
</dbReference>
<gene>
    <name evidence="15" type="ORF">DCW48_02720</name>
</gene>
<dbReference type="InterPro" id="IPR035901">
    <property type="entry name" value="GIY-YIG_endonuc_sf"/>
</dbReference>
<dbReference type="SUPFAM" id="SSF53098">
    <property type="entry name" value="Ribonuclease H-like"/>
    <property type="match status" value="1"/>
</dbReference>
<dbReference type="InterPro" id="IPR036397">
    <property type="entry name" value="RNaseH_sf"/>
</dbReference>
<keyword evidence="6" id="KW-0234">DNA repair</keyword>
<dbReference type="InterPro" id="IPR000305">
    <property type="entry name" value="GIY-YIG_endonuc"/>
</dbReference>
<keyword evidence="5" id="KW-0267">Excision nuclease</keyword>
<evidence type="ECO:0000256" key="4">
    <source>
        <dbReference type="ARBA" id="ARBA00022801"/>
    </source>
</evidence>
<dbReference type="FunFam" id="3.30.420.10:FF:000045">
    <property type="entry name" value="3'-5' exonuclease DinG"/>
    <property type="match status" value="1"/>
</dbReference>
<dbReference type="InterPro" id="IPR047296">
    <property type="entry name" value="GIY-YIG_UvrC_Cho"/>
</dbReference>
<dbReference type="SMART" id="SM00479">
    <property type="entry name" value="EXOIII"/>
    <property type="match status" value="1"/>
</dbReference>
<dbReference type="CDD" id="cd10434">
    <property type="entry name" value="GIY-YIG_UvrC_Cho"/>
    <property type="match status" value="1"/>
</dbReference>
<keyword evidence="2" id="KW-0227">DNA damage</keyword>
<name>A0A351R977_9PROT</name>
<evidence type="ECO:0000256" key="12">
    <source>
        <dbReference type="ARBA" id="ARBA00042732"/>
    </source>
</evidence>
<protein>
    <recommendedName>
        <fullName evidence="10">Excinuclease cho</fullName>
        <ecNumber evidence="1">2.7.7.7</ecNumber>
    </recommendedName>
    <alternativeName>
        <fullName evidence="12">Endonuclease cho</fullName>
    </alternativeName>
    <alternativeName>
        <fullName evidence="11">UvrC homolog protein</fullName>
    </alternativeName>
</protein>
<dbReference type="InterPro" id="IPR013520">
    <property type="entry name" value="Ribonucl_H"/>
</dbReference>
<dbReference type="GO" id="GO:0009432">
    <property type="term" value="P:SOS response"/>
    <property type="evidence" value="ECO:0007669"/>
    <property type="project" value="UniProtKB-KW"/>
</dbReference>
<comment type="subunit">
    <text evidence="9">DNA polymerase III contains a core (composed of alpha, epsilon and theta chains) that associates with a tau subunit. This core dimerizes to form the POLIII' complex. PolIII' associates with the gamma complex (composed of gamma, delta, delta', psi and chi chains) and with the beta chain to form the complete DNA polymerase III complex.</text>
</comment>
<comment type="caution">
    <text evidence="15">The sequence shown here is derived from an EMBL/GenBank/DDBJ whole genome shotgun (WGS) entry which is preliminary data.</text>
</comment>
<sequence length="465" mass="52747">MLPSYVLLDLETTGATPLKDRITEIALIKYEGNQEVARWQTLVNPEVPISSFIQQLTGINNEMVANAPTFKQIAGELLDYLKDSVLCAHNVRFDHGFLKNEFKRVGIDLRQKVLCTVKLSRKLYPQHQSHGLDAIIARHALVCESRHRAMGDVEMMVGFLTAANQELGSVAVRHAAEALLKGSKSLPPHIDANLVDSLPESPGVYLFYGDTSLPLYIGKSVNIRERVLSHFSSDHASTKEMRISQEIKHIEWIETAGEFSALLLESKLVKAHQPIYNRQLRRERQLCSWRIAEDHTQLPLVTLVQLDEVEPVNLGQLFGTFKSKRQAIEVLRKIAETHQLCPRLLGLESGKGACFAYQLKRCRGVCADKETSALHFLRLRQAMTAHQLKTWPFKGKIGIHETHRFNDKSALHLFEHWIYLGSVEDASALDEITTTKSEMVFELDTYKLLLKELNKPKSRVNLIEF</sequence>
<dbReference type="GO" id="GO:0003677">
    <property type="term" value="F:DNA binding"/>
    <property type="evidence" value="ECO:0007669"/>
    <property type="project" value="InterPro"/>
</dbReference>
<dbReference type="STRING" id="1132855.GCA_000384255_00866"/>
<evidence type="ECO:0000256" key="3">
    <source>
        <dbReference type="ARBA" id="ARBA00022769"/>
    </source>
</evidence>
<dbReference type="GO" id="GO:0006260">
    <property type="term" value="P:DNA replication"/>
    <property type="evidence" value="ECO:0007669"/>
    <property type="project" value="InterPro"/>
</dbReference>
<feature type="domain" description="GIY-YIG" evidence="14">
    <location>
        <begin position="200"/>
        <end position="278"/>
    </location>
</feature>
<dbReference type="GO" id="GO:0004527">
    <property type="term" value="F:exonuclease activity"/>
    <property type="evidence" value="ECO:0007669"/>
    <property type="project" value="UniProtKB-ARBA"/>
</dbReference>
<dbReference type="GO" id="GO:0006289">
    <property type="term" value="P:nucleotide-excision repair"/>
    <property type="evidence" value="ECO:0007669"/>
    <property type="project" value="InterPro"/>
</dbReference>
<comment type="function">
    <text evidence="8">DNA polymerase III is a complex, multichain enzyme responsible for most of the replicative synthesis in bacteria. The epsilon subunit contain the editing function and is a proofreading 3'-5' exonuclease.</text>
</comment>
<keyword evidence="7" id="KW-0742">SOS response</keyword>
<evidence type="ECO:0000256" key="2">
    <source>
        <dbReference type="ARBA" id="ARBA00022763"/>
    </source>
</evidence>
<dbReference type="EC" id="2.7.7.7" evidence="1"/>
<dbReference type="InterPro" id="IPR050066">
    <property type="entry name" value="UvrABC_protein_C"/>
</dbReference>
<evidence type="ECO:0000256" key="13">
    <source>
        <dbReference type="ARBA" id="ARBA00049244"/>
    </source>
</evidence>
<organism evidence="15 16">
    <name type="scientific">Methylotenera mobilis</name>
    <dbReference type="NCBI Taxonomy" id="359408"/>
    <lineage>
        <taxon>Bacteria</taxon>
        <taxon>Pseudomonadati</taxon>
        <taxon>Pseudomonadota</taxon>
        <taxon>Betaproteobacteria</taxon>
        <taxon>Nitrosomonadales</taxon>
        <taxon>Methylophilaceae</taxon>
        <taxon>Methylotenera</taxon>
    </lineage>
</organism>
<proteinExistence type="predicted"/>
<dbReference type="CDD" id="cd06127">
    <property type="entry name" value="DEDDh"/>
    <property type="match status" value="1"/>
</dbReference>
<accession>A0A351R977</accession>
<dbReference type="SMART" id="SM00465">
    <property type="entry name" value="GIYc"/>
    <property type="match status" value="1"/>
</dbReference>
<dbReference type="InterPro" id="IPR012337">
    <property type="entry name" value="RNaseH-like_sf"/>
</dbReference>
<evidence type="ECO:0000313" key="15">
    <source>
        <dbReference type="EMBL" id="HBA08598.1"/>
    </source>
</evidence>
<dbReference type="Pfam" id="PF01541">
    <property type="entry name" value="GIY-YIG"/>
    <property type="match status" value="1"/>
</dbReference>
<dbReference type="Gene3D" id="3.40.1440.10">
    <property type="entry name" value="GIY-YIG endonuclease"/>
    <property type="match status" value="1"/>
</dbReference>
<dbReference type="Gene3D" id="3.30.420.10">
    <property type="entry name" value="Ribonuclease H-like superfamily/Ribonuclease H"/>
    <property type="match status" value="1"/>
</dbReference>
<evidence type="ECO:0000256" key="10">
    <source>
        <dbReference type="ARBA" id="ARBA00040756"/>
    </source>
</evidence>
<dbReference type="PANTHER" id="PTHR30562:SF10">
    <property type="entry name" value="EXCINUCLEASE CHO"/>
    <property type="match status" value="1"/>
</dbReference>
<dbReference type="InterPro" id="IPR006054">
    <property type="entry name" value="DnaQ"/>
</dbReference>
<dbReference type="PROSITE" id="PS50164">
    <property type="entry name" value="GIY_YIG"/>
    <property type="match status" value="1"/>
</dbReference>
<dbReference type="EMBL" id="DNAA01000062">
    <property type="protein sequence ID" value="HBA08598.1"/>
    <property type="molecule type" value="Genomic_DNA"/>
</dbReference>
<dbReference type="NCBIfam" id="TIGR00573">
    <property type="entry name" value="dnaq"/>
    <property type="match status" value="1"/>
</dbReference>
<dbReference type="GO" id="GO:0003887">
    <property type="term" value="F:DNA-directed DNA polymerase activity"/>
    <property type="evidence" value="ECO:0007669"/>
    <property type="project" value="UniProtKB-EC"/>
</dbReference>
<evidence type="ECO:0000256" key="9">
    <source>
        <dbReference type="ARBA" id="ARBA00026073"/>
    </source>
</evidence>
<evidence type="ECO:0000256" key="7">
    <source>
        <dbReference type="ARBA" id="ARBA00023236"/>
    </source>
</evidence>
<evidence type="ECO:0000256" key="5">
    <source>
        <dbReference type="ARBA" id="ARBA00022881"/>
    </source>
</evidence>
<evidence type="ECO:0000259" key="14">
    <source>
        <dbReference type="PROSITE" id="PS50164"/>
    </source>
</evidence>
<keyword evidence="3" id="KW-0228">DNA excision</keyword>
<dbReference type="SUPFAM" id="SSF82771">
    <property type="entry name" value="GIY-YIG endonuclease"/>
    <property type="match status" value="1"/>
</dbReference>
<evidence type="ECO:0000313" key="16">
    <source>
        <dbReference type="Proteomes" id="UP000264313"/>
    </source>
</evidence>
<dbReference type="Proteomes" id="UP000264313">
    <property type="component" value="Unassembled WGS sequence"/>
</dbReference>
<evidence type="ECO:0000256" key="1">
    <source>
        <dbReference type="ARBA" id="ARBA00012417"/>
    </source>
</evidence>
<evidence type="ECO:0000256" key="6">
    <source>
        <dbReference type="ARBA" id="ARBA00023204"/>
    </source>
</evidence>
<dbReference type="AlphaFoldDB" id="A0A351R977"/>
<dbReference type="Pfam" id="PF00929">
    <property type="entry name" value="RNase_T"/>
    <property type="match status" value="1"/>
</dbReference>
<dbReference type="GO" id="GO:0009380">
    <property type="term" value="C:excinuclease repair complex"/>
    <property type="evidence" value="ECO:0007669"/>
    <property type="project" value="TreeGrafter"/>
</dbReference>
<evidence type="ECO:0000256" key="11">
    <source>
        <dbReference type="ARBA" id="ARBA00042138"/>
    </source>
</evidence>
<evidence type="ECO:0000256" key="8">
    <source>
        <dbReference type="ARBA" id="ARBA00025483"/>
    </source>
</evidence>